<sequence>MFRVISTSPSFQFHCHHFPNMLKCIIVKKKIIEFEVIIIFRLQLLDCNT</sequence>
<name>A0A2P2MVU0_RHIMU</name>
<proteinExistence type="predicted"/>
<dbReference type="EMBL" id="GGEC01053871">
    <property type="protein sequence ID" value="MBX34355.1"/>
    <property type="molecule type" value="Transcribed_RNA"/>
</dbReference>
<dbReference type="AlphaFoldDB" id="A0A2P2MVU0"/>
<reference evidence="1" key="1">
    <citation type="submission" date="2018-02" db="EMBL/GenBank/DDBJ databases">
        <title>Rhizophora mucronata_Transcriptome.</title>
        <authorList>
            <person name="Meera S.P."/>
            <person name="Sreeshan A."/>
            <person name="Augustine A."/>
        </authorList>
    </citation>
    <scope>NUCLEOTIDE SEQUENCE</scope>
    <source>
        <tissue evidence="1">Leaf</tissue>
    </source>
</reference>
<evidence type="ECO:0000313" key="1">
    <source>
        <dbReference type="EMBL" id="MBX34355.1"/>
    </source>
</evidence>
<accession>A0A2P2MVU0</accession>
<organism evidence="1">
    <name type="scientific">Rhizophora mucronata</name>
    <name type="common">Asiatic mangrove</name>
    <dbReference type="NCBI Taxonomy" id="61149"/>
    <lineage>
        <taxon>Eukaryota</taxon>
        <taxon>Viridiplantae</taxon>
        <taxon>Streptophyta</taxon>
        <taxon>Embryophyta</taxon>
        <taxon>Tracheophyta</taxon>
        <taxon>Spermatophyta</taxon>
        <taxon>Magnoliopsida</taxon>
        <taxon>eudicotyledons</taxon>
        <taxon>Gunneridae</taxon>
        <taxon>Pentapetalae</taxon>
        <taxon>rosids</taxon>
        <taxon>fabids</taxon>
        <taxon>Malpighiales</taxon>
        <taxon>Rhizophoraceae</taxon>
        <taxon>Rhizophora</taxon>
    </lineage>
</organism>
<protein>
    <submittedName>
        <fullName evidence="1">Uncharacterized protein</fullName>
    </submittedName>
</protein>